<dbReference type="InterPro" id="IPR051257">
    <property type="entry name" value="Diverse_CBS-Domain"/>
</dbReference>
<comment type="caution">
    <text evidence="4">The sequence shown here is derived from an EMBL/GenBank/DDBJ whole genome shotgun (WGS) entry which is preliminary data.</text>
</comment>
<evidence type="ECO:0000256" key="1">
    <source>
        <dbReference type="ARBA" id="ARBA00023122"/>
    </source>
</evidence>
<dbReference type="Pfam" id="PF00571">
    <property type="entry name" value="CBS"/>
    <property type="match status" value="2"/>
</dbReference>
<name>A0ABS6UPP9_9PSEU</name>
<proteinExistence type="predicted"/>
<protein>
    <submittedName>
        <fullName evidence="4">CBS domain-containing protein</fullName>
    </submittedName>
</protein>
<dbReference type="InterPro" id="IPR000644">
    <property type="entry name" value="CBS_dom"/>
</dbReference>
<dbReference type="PANTHER" id="PTHR43080:SF2">
    <property type="entry name" value="CBS DOMAIN-CONTAINING PROTEIN"/>
    <property type="match status" value="1"/>
</dbReference>
<evidence type="ECO:0000313" key="4">
    <source>
        <dbReference type="EMBL" id="MBW0133769.1"/>
    </source>
</evidence>
<sequence>MTRRPFRLDAPPEALDDDPPVTELMTHRIVAIVPEADLAVALRLMDAHGVRHLPVLDGERCVGLVLETDVARLLAGGRPEPGVPRLRVADVCRTAPALEPAARRSAAARSMHAGGIDAVLVTDGDRLLGIVTATDLIRSLAADGGNR</sequence>
<evidence type="ECO:0000313" key="5">
    <source>
        <dbReference type="Proteomes" id="UP000694287"/>
    </source>
</evidence>
<keyword evidence="1 2" id="KW-0129">CBS domain</keyword>
<dbReference type="RefSeq" id="WP_218615864.1">
    <property type="nucleotide sequence ID" value="NZ_JADQDK010000001.1"/>
</dbReference>
<evidence type="ECO:0000256" key="2">
    <source>
        <dbReference type="PROSITE-ProRule" id="PRU00703"/>
    </source>
</evidence>
<dbReference type="PANTHER" id="PTHR43080">
    <property type="entry name" value="CBS DOMAIN-CONTAINING PROTEIN CBSX3, MITOCHONDRIAL"/>
    <property type="match status" value="1"/>
</dbReference>
<dbReference type="PROSITE" id="PS51371">
    <property type="entry name" value="CBS"/>
    <property type="match status" value="2"/>
</dbReference>
<feature type="domain" description="CBS" evidence="3">
    <location>
        <begin position="91"/>
        <end position="147"/>
    </location>
</feature>
<dbReference type="EMBL" id="JADQDK010000001">
    <property type="protein sequence ID" value="MBW0133769.1"/>
    <property type="molecule type" value="Genomic_DNA"/>
</dbReference>
<dbReference type="Proteomes" id="UP000694287">
    <property type="component" value="Unassembled WGS sequence"/>
</dbReference>
<accession>A0ABS6UPP9</accession>
<keyword evidence="5" id="KW-1185">Reference proteome</keyword>
<feature type="domain" description="CBS" evidence="3">
    <location>
        <begin position="25"/>
        <end position="80"/>
    </location>
</feature>
<gene>
    <name evidence="4" type="ORF">I4I81_05825</name>
</gene>
<reference evidence="4 5" key="1">
    <citation type="submission" date="2020-11" db="EMBL/GenBank/DDBJ databases">
        <title>Pseudonocardia abyssalis sp. nov. and Pseudonocardia oceani sp. nov., description and phylogenomic analysis of two novel actinomycetes isolated from the deep Southern Ocean.</title>
        <authorList>
            <person name="Parra J."/>
        </authorList>
    </citation>
    <scope>NUCLEOTIDE SEQUENCE [LARGE SCALE GENOMIC DNA]</scope>
    <source>
        <strain evidence="4 5">KRD-168</strain>
    </source>
</reference>
<organism evidence="4 5">
    <name type="scientific">Pseudonocardia abyssalis</name>
    <dbReference type="NCBI Taxonomy" id="2792008"/>
    <lineage>
        <taxon>Bacteria</taxon>
        <taxon>Bacillati</taxon>
        <taxon>Actinomycetota</taxon>
        <taxon>Actinomycetes</taxon>
        <taxon>Pseudonocardiales</taxon>
        <taxon>Pseudonocardiaceae</taxon>
        <taxon>Pseudonocardia</taxon>
    </lineage>
</organism>
<evidence type="ECO:0000259" key="3">
    <source>
        <dbReference type="PROSITE" id="PS51371"/>
    </source>
</evidence>
<dbReference type="SMART" id="SM00116">
    <property type="entry name" value="CBS"/>
    <property type="match status" value="2"/>
</dbReference>